<dbReference type="EMBL" id="JBHRWW010000004">
    <property type="protein sequence ID" value="MFC3688366.1"/>
    <property type="molecule type" value="Genomic_DNA"/>
</dbReference>
<evidence type="ECO:0000313" key="3">
    <source>
        <dbReference type="Proteomes" id="UP001595685"/>
    </source>
</evidence>
<dbReference type="InterPro" id="IPR010852">
    <property type="entry name" value="ABATE"/>
</dbReference>
<protein>
    <submittedName>
        <fullName evidence="2">CGNR zinc finger domain-containing protein</fullName>
    </submittedName>
</protein>
<accession>A0ABV7WII9</accession>
<dbReference type="Proteomes" id="UP001595685">
    <property type="component" value="Unassembled WGS sequence"/>
</dbReference>
<comment type="caution">
    <text evidence="2">The sequence shown here is derived from an EMBL/GenBank/DDBJ whole genome shotgun (WGS) entry which is preliminary data.</text>
</comment>
<dbReference type="Pfam" id="PF07336">
    <property type="entry name" value="ABATE"/>
    <property type="match status" value="1"/>
</dbReference>
<evidence type="ECO:0000259" key="1">
    <source>
        <dbReference type="Pfam" id="PF11706"/>
    </source>
</evidence>
<dbReference type="Gene3D" id="1.10.3300.10">
    <property type="entry name" value="Jann2411-like domain"/>
    <property type="match status" value="1"/>
</dbReference>
<gene>
    <name evidence="2" type="ORF">ACFOLH_08430</name>
</gene>
<evidence type="ECO:0000313" key="2">
    <source>
        <dbReference type="EMBL" id="MFC3688366.1"/>
    </source>
</evidence>
<dbReference type="InterPro" id="IPR021005">
    <property type="entry name" value="Znf_CGNR"/>
</dbReference>
<keyword evidence="3" id="KW-1185">Reference proteome</keyword>
<dbReference type="RefSeq" id="WP_340291342.1">
    <property type="nucleotide sequence ID" value="NZ_JBBEOI010000037.1"/>
</dbReference>
<proteinExistence type="predicted"/>
<dbReference type="PANTHER" id="PTHR35525:SF3">
    <property type="entry name" value="BLL6575 PROTEIN"/>
    <property type="match status" value="1"/>
</dbReference>
<dbReference type="PANTHER" id="PTHR35525">
    <property type="entry name" value="BLL6575 PROTEIN"/>
    <property type="match status" value="1"/>
</dbReference>
<organism evidence="2 3">
    <name type="scientific">Aquipuribacter hungaricus</name>
    <dbReference type="NCBI Taxonomy" id="545624"/>
    <lineage>
        <taxon>Bacteria</taxon>
        <taxon>Bacillati</taxon>
        <taxon>Actinomycetota</taxon>
        <taxon>Actinomycetes</taxon>
        <taxon>Micrococcales</taxon>
        <taxon>Intrasporangiaceae</taxon>
        <taxon>Aquipuribacter</taxon>
    </lineage>
</organism>
<reference evidence="3" key="1">
    <citation type="journal article" date="2019" name="Int. J. Syst. Evol. Microbiol.">
        <title>The Global Catalogue of Microorganisms (GCM) 10K type strain sequencing project: providing services to taxonomists for standard genome sequencing and annotation.</title>
        <authorList>
            <consortium name="The Broad Institute Genomics Platform"/>
            <consortium name="The Broad Institute Genome Sequencing Center for Infectious Disease"/>
            <person name="Wu L."/>
            <person name="Ma J."/>
        </authorList>
    </citation>
    <scope>NUCLEOTIDE SEQUENCE [LARGE SCALE GENOMIC DNA]</scope>
    <source>
        <strain evidence="3">NCAIM B.02333</strain>
    </source>
</reference>
<sequence>MVFAHDTEVALAAAAALANTRADDGGADALARVEDLDAFVAGWSYTGSRAAPRDRADELAAIRALREEVARLWTAGDADTVAEGVNRLLADGAARPHLARHDGWDWHLHATSPDQPLGTRMAVECGMALLDVVRAGELDRLKVCDADDCSDLHVDLSRNRSRRYCGTRCGNRADAAAYRARKAAGE</sequence>
<dbReference type="SUPFAM" id="SSF160904">
    <property type="entry name" value="Jann2411-like"/>
    <property type="match status" value="1"/>
</dbReference>
<dbReference type="Pfam" id="PF11706">
    <property type="entry name" value="zf-CGNR"/>
    <property type="match status" value="1"/>
</dbReference>
<feature type="domain" description="Zinc finger CGNR" evidence="1">
    <location>
        <begin position="140"/>
        <end position="182"/>
    </location>
</feature>
<dbReference type="InterPro" id="IPR023286">
    <property type="entry name" value="ABATE_dom_sf"/>
</dbReference>
<name>A0ABV7WII9_9MICO</name>